<dbReference type="GO" id="GO:0016853">
    <property type="term" value="F:isomerase activity"/>
    <property type="evidence" value="ECO:0007669"/>
    <property type="project" value="UniProtKB-KW"/>
</dbReference>
<dbReference type="OrthoDB" id="506431at2759"/>
<dbReference type="EMBL" id="KE145363">
    <property type="protein sequence ID" value="EPE30507.1"/>
    <property type="molecule type" value="Genomic_DNA"/>
</dbReference>
<sequence length="216" mass="23785">MPSPTATHNQPTPFPLTHFHSIPWCHALLTQKHILHTSTPDRTPLPSAEAVLVRETLNTPHTVRACVTYLRYLGRPNESVGETKARPFLECAALLDLGLGVSGFAKTAHGGVLAVMLDEVLGTAANMQAEKGAYTASLKINFKRPVKLPQVVLVRGRVERVEGKKIFVKGTVEDSEGVVMGEGEALFVDVGREIGRWTSQEEKEEKEREREGWAKL</sequence>
<evidence type="ECO:0000313" key="3">
    <source>
        <dbReference type="Proteomes" id="UP000016922"/>
    </source>
</evidence>
<dbReference type="HOGENOM" id="CLU_052827_4_2_1"/>
<dbReference type="PANTHER" id="PTHR47260">
    <property type="entry name" value="UPF0644 PROTEIN PB2B4.06"/>
    <property type="match status" value="1"/>
</dbReference>
<dbReference type="eggNOG" id="KOG4781">
    <property type="taxonomic scope" value="Eukaryota"/>
</dbReference>
<dbReference type="SUPFAM" id="SSF54637">
    <property type="entry name" value="Thioesterase/thiol ester dehydrase-isomerase"/>
    <property type="match status" value="1"/>
</dbReference>
<keyword evidence="3" id="KW-1185">Reference proteome</keyword>
<dbReference type="Pfam" id="PF03061">
    <property type="entry name" value="4HBT"/>
    <property type="match status" value="1"/>
</dbReference>
<protein>
    <submittedName>
        <fullName evidence="2">Thioesterase/thiol ester dehydrase-isomerase</fullName>
    </submittedName>
</protein>
<proteinExistence type="predicted"/>
<dbReference type="CDD" id="cd03443">
    <property type="entry name" value="PaaI_thioesterase"/>
    <property type="match status" value="1"/>
</dbReference>
<reference evidence="2 3" key="1">
    <citation type="journal article" date="2013" name="BMC Genomics">
        <title>Genomics-driven discovery of the pneumocandin biosynthetic gene cluster in the fungus Glarea lozoyensis.</title>
        <authorList>
            <person name="Chen L."/>
            <person name="Yue Q."/>
            <person name="Zhang X."/>
            <person name="Xiang M."/>
            <person name="Wang C."/>
            <person name="Li S."/>
            <person name="Che Y."/>
            <person name="Ortiz-Lopez F.J."/>
            <person name="Bills G.F."/>
            <person name="Liu X."/>
            <person name="An Z."/>
        </authorList>
    </citation>
    <scope>NUCLEOTIDE SEQUENCE [LARGE SCALE GENOMIC DNA]</scope>
    <source>
        <strain evidence="3">ATCC 20868 / MF5171</strain>
    </source>
</reference>
<accession>S3CVR6</accession>
<dbReference type="RefSeq" id="XP_008081918.1">
    <property type="nucleotide sequence ID" value="XM_008083727.1"/>
</dbReference>
<dbReference type="InterPro" id="IPR006683">
    <property type="entry name" value="Thioestr_dom"/>
</dbReference>
<name>S3CVR6_GLAL2</name>
<keyword evidence="2" id="KW-0413">Isomerase</keyword>
<dbReference type="PANTHER" id="PTHR47260:SF3">
    <property type="entry name" value="THIOESTERASE FAMILY PROTEIN (AFU_ORTHOLOGUE AFUA_7G03960)"/>
    <property type="match status" value="1"/>
</dbReference>
<dbReference type="Gene3D" id="3.10.129.10">
    <property type="entry name" value="Hotdog Thioesterase"/>
    <property type="match status" value="1"/>
</dbReference>
<feature type="domain" description="Thioesterase" evidence="1">
    <location>
        <begin position="107"/>
        <end position="179"/>
    </location>
</feature>
<evidence type="ECO:0000259" key="1">
    <source>
        <dbReference type="Pfam" id="PF03061"/>
    </source>
</evidence>
<gene>
    <name evidence="2" type="ORF">GLAREA_03474</name>
</gene>
<dbReference type="AlphaFoldDB" id="S3CVR6"/>
<dbReference type="OMA" id="VRGEMKD"/>
<dbReference type="InterPro" id="IPR052061">
    <property type="entry name" value="PTE-AB_protein"/>
</dbReference>
<evidence type="ECO:0000313" key="2">
    <source>
        <dbReference type="EMBL" id="EPE30507.1"/>
    </source>
</evidence>
<dbReference type="Proteomes" id="UP000016922">
    <property type="component" value="Unassembled WGS sequence"/>
</dbReference>
<dbReference type="KEGG" id="glz:GLAREA_03474"/>
<organism evidence="2 3">
    <name type="scientific">Glarea lozoyensis (strain ATCC 20868 / MF5171)</name>
    <dbReference type="NCBI Taxonomy" id="1116229"/>
    <lineage>
        <taxon>Eukaryota</taxon>
        <taxon>Fungi</taxon>
        <taxon>Dikarya</taxon>
        <taxon>Ascomycota</taxon>
        <taxon>Pezizomycotina</taxon>
        <taxon>Leotiomycetes</taxon>
        <taxon>Helotiales</taxon>
        <taxon>Helotiaceae</taxon>
        <taxon>Glarea</taxon>
    </lineage>
</organism>
<dbReference type="InterPro" id="IPR029069">
    <property type="entry name" value="HotDog_dom_sf"/>
</dbReference>
<dbReference type="GeneID" id="19462529"/>